<dbReference type="SUPFAM" id="SSF63418">
    <property type="entry name" value="MurE/MurF N-terminal domain"/>
    <property type="match status" value="1"/>
</dbReference>
<dbReference type="Proteomes" id="UP001209318">
    <property type="component" value="Unassembled WGS sequence"/>
</dbReference>
<dbReference type="EMBL" id="JAOUSF010000001">
    <property type="protein sequence ID" value="MCU9612200.1"/>
    <property type="molecule type" value="Genomic_DNA"/>
</dbReference>
<name>A0AAE3IPH6_9BACI</name>
<keyword evidence="2" id="KW-1185">Reference proteome</keyword>
<dbReference type="AlphaFoldDB" id="A0AAE3IPH6"/>
<reference evidence="1" key="1">
    <citation type="submission" date="2022-10" db="EMBL/GenBank/DDBJ databases">
        <title>Description of Fervidibacillus gen. nov. in the family Fervidibacillaceae fam. nov. with two species, Fervidibacillus albus sp. nov., and Fervidibacillus halotolerans sp. nov., isolated from tidal flat sediments.</title>
        <authorList>
            <person name="Kwon K.K."/>
            <person name="Yang S.-H."/>
        </authorList>
    </citation>
    <scope>NUCLEOTIDE SEQUENCE</scope>
    <source>
        <strain evidence="1">JCM 19140</strain>
    </source>
</reference>
<evidence type="ECO:0000313" key="2">
    <source>
        <dbReference type="Proteomes" id="UP001209318"/>
    </source>
</evidence>
<sequence>MNITYKDVHHLFSDTKGYKNDNIAFETMSFGVYEEQPKGLFIPLEGQEDLQQAIYQGAIAAIWEKSKSLPKYIPNDFPIFFVSNINSAALQLIEQFVMNQSNITTNFLVYEKYGDTKKTVIYSPKDNRQQLIVLMDAWKGRE</sequence>
<protein>
    <submittedName>
        <fullName evidence="1">Uncharacterized protein</fullName>
    </submittedName>
</protein>
<dbReference type="RefSeq" id="WP_263071337.1">
    <property type="nucleotide sequence ID" value="NZ_JAOUSF010000001.1"/>
</dbReference>
<accession>A0AAE3IPH6</accession>
<proteinExistence type="predicted"/>
<organism evidence="1 2">
    <name type="scientific">Perspicuibacillus lycopersici</name>
    <dbReference type="NCBI Taxonomy" id="1325689"/>
    <lineage>
        <taxon>Bacteria</taxon>
        <taxon>Bacillati</taxon>
        <taxon>Bacillota</taxon>
        <taxon>Bacilli</taxon>
        <taxon>Bacillales</taxon>
        <taxon>Bacillaceae</taxon>
        <taxon>Perspicuibacillus</taxon>
    </lineage>
</organism>
<comment type="caution">
    <text evidence="1">The sequence shown here is derived from an EMBL/GenBank/DDBJ whole genome shotgun (WGS) entry which is preliminary data.</text>
</comment>
<evidence type="ECO:0000313" key="1">
    <source>
        <dbReference type="EMBL" id="MCU9612200.1"/>
    </source>
</evidence>
<gene>
    <name evidence="1" type="ORF">OEV98_01325</name>
</gene>
<dbReference type="InterPro" id="IPR035911">
    <property type="entry name" value="MurE/MurF_N"/>
</dbReference>